<feature type="compositionally biased region" description="Polar residues" evidence="5">
    <location>
        <begin position="368"/>
        <end position="377"/>
    </location>
</feature>
<dbReference type="InterPro" id="IPR032675">
    <property type="entry name" value="LRR_dom_sf"/>
</dbReference>
<name>H2KUE8_CLOSI</name>
<evidence type="ECO:0000256" key="3">
    <source>
        <dbReference type="ARBA" id="ARBA00022614"/>
    </source>
</evidence>
<dbReference type="GO" id="GO:0005634">
    <property type="term" value="C:nucleus"/>
    <property type="evidence" value="ECO:0007669"/>
    <property type="project" value="TreeGrafter"/>
</dbReference>
<evidence type="ECO:0000313" key="7">
    <source>
        <dbReference type="Proteomes" id="UP000008909"/>
    </source>
</evidence>
<feature type="compositionally biased region" description="Polar residues" evidence="5">
    <location>
        <begin position="491"/>
        <end position="504"/>
    </location>
</feature>
<sequence length="924" mass="102150">MTGNGIRRLPLDLAEPKLKEDGAVEQRFPMLEVLQLDDNKLSRAEDFASLATLPKLRVLNVANNLFQGIPLLRSATSIRVRKQITPERSITVDKKDAALMSGKQRKHIEQNSDCSSADQSVIDLRGPTRPPISLFALQPSMRKPMDQLLFNTASEPVENPNARLVVVVDPKPQQKTLIGQRSPLAPRVRIVDEFVGQADVKRIFRLRERLLAQRRGSVSRLENPHTASSQNRLTMVNTVPPITGKGASHWYRTGTKWVDGSRKSQMLSKSSSNSSTKPDNPLCTSPFPTLQCVDLSNNQIAFEERLLPVATWLELRELVLFNNPVVTGHSGTPPLLRKLLVQSLKIKLRCTAESSSDSDPTAVKDVHSLNSDASSTPKRPPVLLTKVSGPQSTVSCKQGLSAAQKRIRRESQTKRPTVNPVVAPMRSKPSNQGLKAVQCASDRLAQQSETTPGFQPDRRTLQSPALSCDTVRSKIQLDQRHLERDIVVPLSNSPSSQLSTNESLSGWGDSDSVTGDQPSMAQLTDFVDDHRNHTCVHQPISASGFIISDQTESDSMSPSPGPILPGLPWLVDEKNLPECIQVCLGELRHLKQQQLNLCSSVTASATESTGHDARIRGTLTVKENEKRSDSDVQGKIALTGTLQVYPHKVLPSAPISATEFKPLNTMSVRNSPQNAVHTIVDQRDTTKSNRNIRVLGEVKKRKLDSSQTVCCYAGKQILVHAILPAGKYEGQSDLHSLTPRCTSELSQSRNQFPCQVSSINVKTSLRERVSLLDGFVEGVLPIHSLLLLPVSKEALRESLNRNVVISLISESALLNPPHPPSNSHRWGPLKRRGPPHLTQSRRVPFIYKRPLESTDKPWVSSVDEIRRIYLACQSQSTRISQLVNSNSRFIPHVGQVTIIMNDNPKLKYAVLGTMGMYLLLNRES</sequence>
<reference evidence="6" key="1">
    <citation type="journal article" date="2011" name="Genome Biol.">
        <title>The draft genome of the carcinogenic human liver fluke Clonorchis sinensis.</title>
        <authorList>
            <person name="Wang X."/>
            <person name="Chen W."/>
            <person name="Huang Y."/>
            <person name="Sun J."/>
            <person name="Men J."/>
            <person name="Liu H."/>
            <person name="Luo F."/>
            <person name="Guo L."/>
            <person name="Lv X."/>
            <person name="Deng C."/>
            <person name="Zhou C."/>
            <person name="Fan Y."/>
            <person name="Li X."/>
            <person name="Huang L."/>
            <person name="Hu Y."/>
            <person name="Liang C."/>
            <person name="Hu X."/>
            <person name="Xu J."/>
            <person name="Yu X."/>
        </authorList>
    </citation>
    <scope>NUCLEOTIDE SEQUENCE [LARGE SCALE GENOMIC DNA]</scope>
    <source>
        <strain evidence="6">Henan</strain>
    </source>
</reference>
<protein>
    <submittedName>
        <fullName evidence="6">Signal peptidase complex catalytic subunit SEC11C</fullName>
    </submittedName>
</protein>
<evidence type="ECO:0000256" key="1">
    <source>
        <dbReference type="ARBA" id="ARBA00004496"/>
    </source>
</evidence>
<evidence type="ECO:0000256" key="5">
    <source>
        <dbReference type="SAM" id="MobiDB-lite"/>
    </source>
</evidence>
<dbReference type="PANTHER" id="PTHR22710">
    <property type="entry name" value="X-RAY RADIATION RESISTANCE ASSOCIATED PROTEIN 1 XRRA1"/>
    <property type="match status" value="1"/>
</dbReference>
<feature type="compositionally biased region" description="Polar residues" evidence="5">
    <location>
        <begin position="388"/>
        <end position="398"/>
    </location>
</feature>
<feature type="region of interest" description="Disordered" evidence="5">
    <location>
        <begin position="491"/>
        <end position="519"/>
    </location>
</feature>
<keyword evidence="4" id="KW-0677">Repeat</keyword>
<keyword evidence="2" id="KW-0963">Cytoplasm</keyword>
<evidence type="ECO:0000256" key="2">
    <source>
        <dbReference type="ARBA" id="ARBA00022490"/>
    </source>
</evidence>
<dbReference type="SUPFAM" id="SSF52058">
    <property type="entry name" value="L domain-like"/>
    <property type="match status" value="1"/>
</dbReference>
<organism evidence="6 7">
    <name type="scientific">Clonorchis sinensis</name>
    <name type="common">Chinese liver fluke</name>
    <dbReference type="NCBI Taxonomy" id="79923"/>
    <lineage>
        <taxon>Eukaryota</taxon>
        <taxon>Metazoa</taxon>
        <taxon>Spiralia</taxon>
        <taxon>Lophotrochozoa</taxon>
        <taxon>Platyhelminthes</taxon>
        <taxon>Trematoda</taxon>
        <taxon>Digenea</taxon>
        <taxon>Opisthorchiida</taxon>
        <taxon>Opisthorchiata</taxon>
        <taxon>Opisthorchiidae</taxon>
        <taxon>Clonorchis</taxon>
    </lineage>
</organism>
<dbReference type="PANTHER" id="PTHR22710:SF2">
    <property type="entry name" value="X-RAY RADIATION RESISTANCE-ASSOCIATED PROTEIN 1"/>
    <property type="match status" value="1"/>
</dbReference>
<dbReference type="EMBL" id="DF144065">
    <property type="protein sequence ID" value="GAA27295.2"/>
    <property type="molecule type" value="Genomic_DNA"/>
</dbReference>
<dbReference type="AlphaFoldDB" id="H2KUE8"/>
<feature type="region of interest" description="Disordered" evidence="5">
    <location>
        <begin position="354"/>
        <end position="432"/>
    </location>
</feature>
<dbReference type="Proteomes" id="UP000008909">
    <property type="component" value="Unassembled WGS sequence"/>
</dbReference>
<feature type="compositionally biased region" description="Low complexity" evidence="5">
    <location>
        <begin position="263"/>
        <end position="277"/>
    </location>
</feature>
<feature type="region of interest" description="Disordered" evidence="5">
    <location>
        <begin position="261"/>
        <end position="282"/>
    </location>
</feature>
<gene>
    <name evidence="6" type="ORF">CLF_108730</name>
</gene>
<proteinExistence type="predicted"/>
<evidence type="ECO:0000256" key="4">
    <source>
        <dbReference type="ARBA" id="ARBA00022737"/>
    </source>
</evidence>
<keyword evidence="7" id="KW-1185">Reference proteome</keyword>
<evidence type="ECO:0000313" key="6">
    <source>
        <dbReference type="EMBL" id="GAA27295.2"/>
    </source>
</evidence>
<keyword evidence="3" id="KW-0433">Leucine-rich repeat</keyword>
<dbReference type="GO" id="GO:0005737">
    <property type="term" value="C:cytoplasm"/>
    <property type="evidence" value="ECO:0007669"/>
    <property type="project" value="UniProtKB-SubCell"/>
</dbReference>
<accession>H2KUE8</accession>
<comment type="subcellular location">
    <subcellularLocation>
        <location evidence="1">Cytoplasm</location>
    </subcellularLocation>
</comment>
<dbReference type="Gene3D" id="3.80.10.10">
    <property type="entry name" value="Ribonuclease Inhibitor"/>
    <property type="match status" value="2"/>
</dbReference>